<protein>
    <submittedName>
        <fullName evidence="1">Uncharacterized protein</fullName>
    </submittedName>
</protein>
<keyword evidence="2" id="KW-1185">Reference proteome</keyword>
<gene>
    <name evidence="1" type="ORF">H9655_08315</name>
</gene>
<reference evidence="1 2" key="1">
    <citation type="submission" date="2020-08" db="EMBL/GenBank/DDBJ databases">
        <title>A Genomic Blueprint of the Chicken Gut Microbiome.</title>
        <authorList>
            <person name="Gilroy R."/>
            <person name="Ravi A."/>
            <person name="Getino M."/>
            <person name="Pursley I."/>
            <person name="Horton D.L."/>
            <person name="Alikhan N.-F."/>
            <person name="Baker D."/>
            <person name="Gharbi K."/>
            <person name="Hall N."/>
            <person name="Watson M."/>
            <person name="Adriaenssens E.M."/>
            <person name="Foster-Nyarko E."/>
            <person name="Jarju S."/>
            <person name="Secka A."/>
            <person name="Antonio M."/>
            <person name="Oren A."/>
            <person name="Chaudhuri R."/>
            <person name="La Ragione R.M."/>
            <person name="Hildebrand F."/>
            <person name="Pallen M.J."/>
        </authorList>
    </citation>
    <scope>NUCLEOTIDE SEQUENCE [LARGE SCALE GENOMIC DNA]</scope>
    <source>
        <strain evidence="1 2">Sa5YUA1</strain>
    </source>
</reference>
<sequence length="123" mass="14261">MKKHEFIEKAMVLGASLEEALILEEIYNPIQNSTEEDRKKGLYILENKGTATSDLADLGKQYKYEILIPIMVEDAVVELDQRERDCNLGYNERVQFKTQLIARINDFLQDDSDSVKKDEMPDF</sequence>
<organism evidence="1 2">
    <name type="scientific">Cytobacillus stercorigallinarum</name>
    <dbReference type="NCBI Taxonomy" id="2762240"/>
    <lineage>
        <taxon>Bacteria</taxon>
        <taxon>Bacillati</taxon>
        <taxon>Bacillota</taxon>
        <taxon>Bacilli</taxon>
        <taxon>Bacillales</taxon>
        <taxon>Bacillaceae</taxon>
        <taxon>Cytobacillus</taxon>
    </lineage>
</organism>
<evidence type="ECO:0000313" key="1">
    <source>
        <dbReference type="EMBL" id="MBD7937033.1"/>
    </source>
</evidence>
<proteinExistence type="predicted"/>
<accession>A0ABR8QND3</accession>
<dbReference type="EMBL" id="JACSQT010000003">
    <property type="protein sequence ID" value="MBD7937033.1"/>
    <property type="molecule type" value="Genomic_DNA"/>
</dbReference>
<name>A0ABR8QND3_9BACI</name>
<dbReference type="Proteomes" id="UP000657931">
    <property type="component" value="Unassembled WGS sequence"/>
</dbReference>
<evidence type="ECO:0000313" key="2">
    <source>
        <dbReference type="Proteomes" id="UP000657931"/>
    </source>
</evidence>
<comment type="caution">
    <text evidence="1">The sequence shown here is derived from an EMBL/GenBank/DDBJ whole genome shotgun (WGS) entry which is preliminary data.</text>
</comment>
<dbReference type="RefSeq" id="WP_191812864.1">
    <property type="nucleotide sequence ID" value="NZ_JACSQT010000003.1"/>
</dbReference>